<feature type="transmembrane region" description="Helical" evidence="1">
    <location>
        <begin position="169"/>
        <end position="195"/>
    </location>
</feature>
<protein>
    <submittedName>
        <fullName evidence="2">Uncharacterized protein</fullName>
    </submittedName>
</protein>
<evidence type="ECO:0000256" key="1">
    <source>
        <dbReference type="SAM" id="Phobius"/>
    </source>
</evidence>
<feature type="transmembrane region" description="Helical" evidence="1">
    <location>
        <begin position="262"/>
        <end position="281"/>
    </location>
</feature>
<organism evidence="2 3">
    <name type="scientific">Sphingomonas natans</name>
    <dbReference type="NCBI Taxonomy" id="3063330"/>
    <lineage>
        <taxon>Bacteria</taxon>
        <taxon>Pseudomonadati</taxon>
        <taxon>Pseudomonadota</taxon>
        <taxon>Alphaproteobacteria</taxon>
        <taxon>Sphingomonadales</taxon>
        <taxon>Sphingomonadaceae</taxon>
        <taxon>Sphingomonas</taxon>
    </lineage>
</organism>
<dbReference type="EMBL" id="JAUOTP010000010">
    <property type="protein sequence ID" value="MDO6416476.1"/>
    <property type="molecule type" value="Genomic_DNA"/>
</dbReference>
<name>A0ABT8YDM4_9SPHN</name>
<keyword evidence="1" id="KW-0812">Transmembrane</keyword>
<feature type="transmembrane region" description="Helical" evidence="1">
    <location>
        <begin position="90"/>
        <end position="111"/>
    </location>
</feature>
<proteinExistence type="predicted"/>
<feature type="transmembrane region" description="Helical" evidence="1">
    <location>
        <begin position="12"/>
        <end position="37"/>
    </location>
</feature>
<dbReference type="Proteomes" id="UP001169764">
    <property type="component" value="Unassembled WGS sequence"/>
</dbReference>
<evidence type="ECO:0000313" key="2">
    <source>
        <dbReference type="EMBL" id="MDO6416476.1"/>
    </source>
</evidence>
<gene>
    <name evidence="2" type="ORF">Q4F19_18985</name>
</gene>
<sequence>MLRQAEDERGTGWLCALAAACAIAAIPILAVPMPLVLDYPNHLARLWLLAGGASEASFPAIYAIDWSASGTNILIDLIAITIGRVVPIGLLGPALLIAALLLPAIGAAMLGRAAFRRWSWWHLFALLPAWGAPLLLGFLNFQIGCGLALIGAAIDARLTGAPGRIAFRIGWAILLLVTHPFGLGFHAALLGGLALGPDLPDRFRARSLLIPVGRAIRAVLPAIAVVILFWLVARHPGGASAAPTWLPWPFRIEALFSPMQGYGGSIGTVLVALLWGTILIARASDALRVHAGLAIAAALLAGGTLVVPQIAFDTGQLMLRLAEMAWLTWIAAVLPGVGWGRRATSGGAALALAAVALRTADIGRVWIARQSDAASVAAMLAQVPQGARILPLDQQPQLVPYTGLPIGRALGPLPTYLHLPLLAVPGRHAFLPTLFAYAGKQVVSVRPPYDRIAVREGTLATVDRLGALTPTSPDATFYPYLMNWPCFDFVLVLNADLPNRAGLLRTFGGRIAPVADGGFARLYRIADGARRTCAVPGLR</sequence>
<feature type="transmembrane region" description="Helical" evidence="1">
    <location>
        <begin position="215"/>
        <end position="233"/>
    </location>
</feature>
<accession>A0ABT8YDM4</accession>
<keyword evidence="1" id="KW-0472">Membrane</keyword>
<keyword evidence="3" id="KW-1185">Reference proteome</keyword>
<evidence type="ECO:0000313" key="3">
    <source>
        <dbReference type="Proteomes" id="UP001169764"/>
    </source>
</evidence>
<dbReference type="RefSeq" id="WP_303546043.1">
    <property type="nucleotide sequence ID" value="NZ_JAUOTP010000010.1"/>
</dbReference>
<dbReference type="PROSITE" id="PS51257">
    <property type="entry name" value="PROKAR_LIPOPROTEIN"/>
    <property type="match status" value="1"/>
</dbReference>
<feature type="transmembrane region" description="Helical" evidence="1">
    <location>
        <begin position="293"/>
        <end position="311"/>
    </location>
</feature>
<feature type="transmembrane region" description="Helical" evidence="1">
    <location>
        <begin position="123"/>
        <end position="149"/>
    </location>
</feature>
<reference evidence="2" key="1">
    <citation type="submission" date="2023-07" db="EMBL/GenBank/DDBJ databases">
        <authorList>
            <person name="Kim M."/>
        </authorList>
    </citation>
    <scope>NUCLEOTIDE SEQUENCE</scope>
    <source>
        <strain evidence="2">BIUV-7</strain>
    </source>
</reference>
<keyword evidence="1" id="KW-1133">Transmembrane helix</keyword>
<comment type="caution">
    <text evidence="2">The sequence shown here is derived from an EMBL/GenBank/DDBJ whole genome shotgun (WGS) entry which is preliminary data.</text>
</comment>
<feature type="transmembrane region" description="Helical" evidence="1">
    <location>
        <begin position="317"/>
        <end position="337"/>
    </location>
</feature>